<dbReference type="AlphaFoldDB" id="A0A1S2LPW4"/>
<dbReference type="PANTHER" id="PTHR43792:SF8">
    <property type="entry name" value="[RIBOSOMAL PROTEIN US5]-ALANINE N-ACETYLTRANSFERASE"/>
    <property type="match status" value="1"/>
</dbReference>
<dbReference type="Pfam" id="PF13302">
    <property type="entry name" value="Acetyltransf_3"/>
    <property type="match status" value="1"/>
</dbReference>
<evidence type="ECO:0000313" key="5">
    <source>
        <dbReference type="EMBL" id="OIJ13445.1"/>
    </source>
</evidence>
<feature type="domain" description="N-acetyltransferase" evidence="4">
    <location>
        <begin position="20"/>
        <end position="169"/>
    </location>
</feature>
<organism evidence="5 6">
    <name type="scientific">Anaerobacillus alkalilacustris</name>
    <dbReference type="NCBI Taxonomy" id="393763"/>
    <lineage>
        <taxon>Bacteria</taxon>
        <taxon>Bacillati</taxon>
        <taxon>Bacillota</taxon>
        <taxon>Bacilli</taxon>
        <taxon>Bacillales</taxon>
        <taxon>Bacillaceae</taxon>
        <taxon>Anaerobacillus</taxon>
    </lineage>
</organism>
<dbReference type="PROSITE" id="PS51186">
    <property type="entry name" value="GNAT"/>
    <property type="match status" value="1"/>
</dbReference>
<dbReference type="EMBL" id="MLQR01000028">
    <property type="protein sequence ID" value="OIJ13445.1"/>
    <property type="molecule type" value="Genomic_DNA"/>
</dbReference>
<dbReference type="GO" id="GO:0016747">
    <property type="term" value="F:acyltransferase activity, transferring groups other than amino-acyl groups"/>
    <property type="evidence" value="ECO:0007669"/>
    <property type="project" value="InterPro"/>
</dbReference>
<evidence type="ECO:0000259" key="4">
    <source>
        <dbReference type="PROSITE" id="PS51186"/>
    </source>
</evidence>
<dbReference type="InterPro" id="IPR016181">
    <property type="entry name" value="Acyl_CoA_acyltransferase"/>
</dbReference>
<dbReference type="Proteomes" id="UP000179524">
    <property type="component" value="Unassembled WGS sequence"/>
</dbReference>
<evidence type="ECO:0000256" key="3">
    <source>
        <dbReference type="ARBA" id="ARBA00038502"/>
    </source>
</evidence>
<sequence>MLYFETKRLLLRPFVIEDALVVQSLATNIDLAKTTLHIPYPYPDGLAQQWITIINEKMKKGSSYTFAIVLKGSLEVVGCVMLNIALNHNRGELAYWIGKPYWDNGYATEASKCIIKFAFKDLHLNRIWACVMKKNKPSIGVMRKVGLRHEGTFPQHVLKWGVYEDVAYYGIVKEQYEAKNSKNETTKT</sequence>
<comment type="caution">
    <text evidence="5">The sequence shown here is derived from an EMBL/GenBank/DDBJ whole genome shotgun (WGS) entry which is preliminary data.</text>
</comment>
<dbReference type="OrthoDB" id="9798081at2"/>
<accession>A0A1S2LPW4</accession>
<name>A0A1S2LPW4_9BACI</name>
<proteinExistence type="inferred from homology"/>
<dbReference type="Gene3D" id="3.40.630.30">
    <property type="match status" value="1"/>
</dbReference>
<comment type="similarity">
    <text evidence="3">Belongs to the acetyltransferase family. RimJ subfamily.</text>
</comment>
<dbReference type="SUPFAM" id="SSF55729">
    <property type="entry name" value="Acyl-CoA N-acyltransferases (Nat)"/>
    <property type="match status" value="1"/>
</dbReference>
<keyword evidence="1 5" id="KW-0808">Transferase</keyword>
<dbReference type="InterPro" id="IPR000182">
    <property type="entry name" value="GNAT_dom"/>
</dbReference>
<evidence type="ECO:0000256" key="1">
    <source>
        <dbReference type="ARBA" id="ARBA00022679"/>
    </source>
</evidence>
<gene>
    <name evidence="5" type="ORF">BKP37_10765</name>
</gene>
<reference evidence="5 6" key="1">
    <citation type="submission" date="2016-10" db="EMBL/GenBank/DDBJ databases">
        <title>Draft genome sequences of four alkaliphilic bacteria belonging to the Anaerobacillus genus.</title>
        <authorList>
            <person name="Bassil N.M."/>
            <person name="Lloyd J.R."/>
        </authorList>
    </citation>
    <scope>NUCLEOTIDE SEQUENCE [LARGE SCALE GENOMIC DNA]</scope>
    <source>
        <strain evidence="5 6">DSM 18345</strain>
    </source>
</reference>
<keyword evidence="6" id="KW-1185">Reference proteome</keyword>
<dbReference type="RefSeq" id="WP_071309594.1">
    <property type="nucleotide sequence ID" value="NZ_MLQR01000028.1"/>
</dbReference>
<protein>
    <submittedName>
        <fullName evidence="5">GNAT family N-acetyltransferase</fullName>
    </submittedName>
</protein>
<dbReference type="PANTHER" id="PTHR43792">
    <property type="entry name" value="GNAT FAMILY, PUTATIVE (AFU_ORTHOLOGUE AFUA_3G00765)-RELATED-RELATED"/>
    <property type="match status" value="1"/>
</dbReference>
<evidence type="ECO:0000313" key="6">
    <source>
        <dbReference type="Proteomes" id="UP000179524"/>
    </source>
</evidence>
<keyword evidence="2" id="KW-0012">Acyltransferase</keyword>
<evidence type="ECO:0000256" key="2">
    <source>
        <dbReference type="ARBA" id="ARBA00023315"/>
    </source>
</evidence>
<dbReference type="InterPro" id="IPR051531">
    <property type="entry name" value="N-acetyltransferase"/>
</dbReference>